<name>O32596_ENTAG</name>
<sequence>MPNIAQSCPHVNANELPVISAITPLCSPQFLRQREVVNIYEKPIALLQQSPGVFADYVIAHLRKILYWIAPHDKKHCNKQVNYSQVRYFVA</sequence>
<organism evidence="1">
    <name type="scientific">Enterobacter agglomerans</name>
    <name type="common">Erwinia herbicola</name>
    <name type="synonym">Pantoea agglomerans</name>
    <dbReference type="NCBI Taxonomy" id="549"/>
    <lineage>
        <taxon>Bacteria</taxon>
        <taxon>Pseudomonadati</taxon>
        <taxon>Pseudomonadota</taxon>
        <taxon>Gammaproteobacteria</taxon>
        <taxon>Enterobacterales</taxon>
        <taxon>Erwiniaceae</taxon>
        <taxon>Pantoea</taxon>
        <taxon>Pantoea agglomerans group</taxon>
    </lineage>
</organism>
<reference evidence="1" key="1">
    <citation type="journal article" date="1998" name="Appl. Environ. Microbiol.">
        <title>Antibiotic production by Erwinia herbicola Eh1087: its role in inhibition of Erwinia amylovora and partial characterization of antibiotic biosynthesis genes.</title>
        <authorList>
            <person name="Kearns L.P."/>
            <person name="Mahanty H.K."/>
        </authorList>
    </citation>
    <scope>NUCLEOTIDE SEQUENCE</scope>
    <source>
        <strain evidence="1">Eh1087</strain>
    </source>
</reference>
<accession>O32596</accession>
<evidence type="ECO:0000313" key="1">
    <source>
        <dbReference type="EMBL" id="AAC46355.1"/>
    </source>
</evidence>
<proteinExistence type="predicted"/>
<dbReference type="EMBL" id="AF006625">
    <property type="protein sequence ID" value="AAC46355.1"/>
    <property type="molecule type" value="Genomic_DNA"/>
</dbReference>
<dbReference type="AlphaFoldDB" id="O32596"/>
<protein>
    <submittedName>
        <fullName evidence="1">Uncharacterized protein</fullName>
    </submittedName>
</protein>